<proteinExistence type="inferred from homology"/>
<evidence type="ECO:0000259" key="5">
    <source>
        <dbReference type="PROSITE" id="PS51898"/>
    </source>
</evidence>
<dbReference type="Pfam" id="PF12167">
    <property type="entry name" value="Arm-DNA-bind_2"/>
    <property type="match status" value="1"/>
</dbReference>
<evidence type="ECO:0000313" key="8">
    <source>
        <dbReference type="Proteomes" id="UP001333818"/>
    </source>
</evidence>
<sequence>MGRQKGTVAIESDKGWLRLRWRVAGKRYAYALGLPDNKTNRKIAEARANQIYLDVLSGNFDGTLVKYKPTGQTELEPEKPKTDSPTIADLFDRFVAHKAKEIDPRTLRRYHTITRQLKEFFRDRIVTELNASSAEEFQQFLIADGNAETVRRKIQLLKACWQWHELDAAIWESLPKLRTPPQEAPKPFTKEEVALILGGFKRDRYYSHYYPYVKFLLGTGVRIGEAQGLTWGRISDDCTVVEVFETWTDRQRKPPKNNKSRQFRVSQETAELLRSIRPNDPSPDSFVFLTLEGHPINEHNFRGRAWKEILDKVDVPYRKPYNCRATFTSHCLMSGMNPLLVAQLTGHDVAVLFEHYAAYIGSSPEIPDLF</sequence>
<dbReference type="GO" id="GO:0003677">
    <property type="term" value="F:DNA binding"/>
    <property type="evidence" value="ECO:0007669"/>
    <property type="project" value="UniProtKB-UniRule"/>
</dbReference>
<dbReference type="InterPro" id="IPR022000">
    <property type="entry name" value="Min27-like_integrase_DNA_bind"/>
</dbReference>
<evidence type="ECO:0000256" key="3">
    <source>
        <dbReference type="ARBA" id="ARBA00023172"/>
    </source>
</evidence>
<accession>A0AAW9Q7X3</accession>
<organism evidence="7 8">
    <name type="scientific">Tumidithrix elongata BACA0141</name>
    <dbReference type="NCBI Taxonomy" id="2716417"/>
    <lineage>
        <taxon>Bacteria</taxon>
        <taxon>Bacillati</taxon>
        <taxon>Cyanobacteriota</taxon>
        <taxon>Cyanophyceae</taxon>
        <taxon>Pseudanabaenales</taxon>
        <taxon>Pseudanabaenaceae</taxon>
        <taxon>Tumidithrix</taxon>
        <taxon>Tumidithrix elongata</taxon>
    </lineage>
</organism>
<dbReference type="GO" id="GO:0015074">
    <property type="term" value="P:DNA integration"/>
    <property type="evidence" value="ECO:0007669"/>
    <property type="project" value="InterPro"/>
</dbReference>
<dbReference type="CDD" id="cd01189">
    <property type="entry name" value="INT_ICEBs1_C_like"/>
    <property type="match status" value="1"/>
</dbReference>
<dbReference type="RefSeq" id="WP_330486041.1">
    <property type="nucleotide sequence ID" value="NZ_JAZBJZ010000148.1"/>
</dbReference>
<evidence type="ECO:0000256" key="2">
    <source>
        <dbReference type="ARBA" id="ARBA00023125"/>
    </source>
</evidence>
<comment type="similarity">
    <text evidence="1">Belongs to the 'phage' integrase family.</text>
</comment>
<dbReference type="Pfam" id="PF00589">
    <property type="entry name" value="Phage_integrase"/>
    <property type="match status" value="1"/>
</dbReference>
<feature type="domain" description="Core-binding (CB)" evidence="6">
    <location>
        <begin position="85"/>
        <end position="165"/>
    </location>
</feature>
<dbReference type="InterPro" id="IPR010998">
    <property type="entry name" value="Integrase_recombinase_N"/>
</dbReference>
<dbReference type="PROSITE" id="PS51900">
    <property type="entry name" value="CB"/>
    <property type="match status" value="1"/>
</dbReference>
<dbReference type="PROSITE" id="PS51898">
    <property type="entry name" value="TYR_RECOMBINASE"/>
    <property type="match status" value="1"/>
</dbReference>
<name>A0AAW9Q7X3_9CYAN</name>
<dbReference type="InterPro" id="IPR013762">
    <property type="entry name" value="Integrase-like_cat_sf"/>
</dbReference>
<dbReference type="InterPro" id="IPR050090">
    <property type="entry name" value="Tyrosine_recombinase_XerCD"/>
</dbReference>
<reference evidence="7" key="1">
    <citation type="submission" date="2024-01" db="EMBL/GenBank/DDBJ databases">
        <title>Bank of Algae and Cyanobacteria of the Azores (BACA) strain genomes.</title>
        <authorList>
            <person name="Luz R."/>
            <person name="Cordeiro R."/>
            <person name="Fonseca A."/>
            <person name="Goncalves V."/>
        </authorList>
    </citation>
    <scope>NUCLEOTIDE SEQUENCE</scope>
    <source>
        <strain evidence="7">BACA0141</strain>
    </source>
</reference>
<evidence type="ECO:0000313" key="7">
    <source>
        <dbReference type="EMBL" id="MEE3719605.1"/>
    </source>
</evidence>
<dbReference type="InterPro" id="IPR011010">
    <property type="entry name" value="DNA_brk_join_enz"/>
</dbReference>
<evidence type="ECO:0000259" key="6">
    <source>
        <dbReference type="PROSITE" id="PS51900"/>
    </source>
</evidence>
<comment type="caution">
    <text evidence="7">The sequence shown here is derived from an EMBL/GenBank/DDBJ whole genome shotgun (WGS) entry which is preliminary data.</text>
</comment>
<keyword evidence="3" id="KW-0233">DNA recombination</keyword>
<dbReference type="InterPro" id="IPR002104">
    <property type="entry name" value="Integrase_catalytic"/>
</dbReference>
<feature type="domain" description="Tyr recombinase" evidence="5">
    <location>
        <begin position="183"/>
        <end position="370"/>
    </location>
</feature>
<dbReference type="AlphaFoldDB" id="A0AAW9Q7X3"/>
<dbReference type="Gene3D" id="1.10.443.10">
    <property type="entry name" value="Intergrase catalytic core"/>
    <property type="match status" value="1"/>
</dbReference>
<keyword evidence="2 4" id="KW-0238">DNA-binding</keyword>
<dbReference type="Gene3D" id="1.10.150.130">
    <property type="match status" value="1"/>
</dbReference>
<dbReference type="SUPFAM" id="SSF56349">
    <property type="entry name" value="DNA breaking-rejoining enzymes"/>
    <property type="match status" value="1"/>
</dbReference>
<dbReference type="PANTHER" id="PTHR30349">
    <property type="entry name" value="PHAGE INTEGRASE-RELATED"/>
    <property type="match status" value="1"/>
</dbReference>
<dbReference type="InterPro" id="IPR044068">
    <property type="entry name" value="CB"/>
</dbReference>
<dbReference type="GO" id="GO:0006310">
    <property type="term" value="P:DNA recombination"/>
    <property type="evidence" value="ECO:0007669"/>
    <property type="project" value="UniProtKB-KW"/>
</dbReference>
<gene>
    <name evidence="7" type="ORF">V2H45_22960</name>
</gene>
<evidence type="ECO:0000256" key="4">
    <source>
        <dbReference type="PROSITE-ProRule" id="PRU01248"/>
    </source>
</evidence>
<keyword evidence="8" id="KW-1185">Reference proteome</keyword>
<dbReference type="PANTHER" id="PTHR30349:SF41">
    <property type="entry name" value="INTEGRASE_RECOMBINASE PROTEIN MJ0367-RELATED"/>
    <property type="match status" value="1"/>
</dbReference>
<dbReference type="Proteomes" id="UP001333818">
    <property type="component" value="Unassembled WGS sequence"/>
</dbReference>
<evidence type="ECO:0000256" key="1">
    <source>
        <dbReference type="ARBA" id="ARBA00008857"/>
    </source>
</evidence>
<protein>
    <submittedName>
        <fullName evidence="7">Tyrosine-type recombinase/integrase</fullName>
    </submittedName>
</protein>
<dbReference type="EMBL" id="JAZBJZ010000148">
    <property type="protein sequence ID" value="MEE3719605.1"/>
    <property type="molecule type" value="Genomic_DNA"/>
</dbReference>